<dbReference type="PANTHER" id="PTHR20963">
    <property type="entry name" value="MULTIPLE INOSITOL POLYPHOSPHATE PHOSPHATASE-RELATED"/>
    <property type="match status" value="1"/>
</dbReference>
<dbReference type="PROSITE" id="PS00616">
    <property type="entry name" value="HIS_ACID_PHOSPHAT_1"/>
    <property type="match status" value="1"/>
</dbReference>
<keyword evidence="3" id="KW-0378">Hydrolase</keyword>
<dbReference type="CDD" id="cd07061">
    <property type="entry name" value="HP_HAP_like"/>
    <property type="match status" value="1"/>
</dbReference>
<gene>
    <name evidence="6" type="ORF">FUG_LOCUS145520</name>
    <name evidence="5" type="ORF">MDCFG202_LOCUS430983</name>
</gene>
<dbReference type="PROSITE" id="PS00778">
    <property type="entry name" value="HIS_ACID_PHOSPHAT_2"/>
    <property type="match status" value="1"/>
</dbReference>
<name>A0A4E9E6P4_GIBZA</name>
<dbReference type="EMBL" id="CAJPIJ010000161">
    <property type="protein sequence ID" value="CAG1997814.1"/>
    <property type="molecule type" value="Genomic_DNA"/>
</dbReference>
<dbReference type="SUPFAM" id="SSF53254">
    <property type="entry name" value="Phosphoglycerate mutase-like"/>
    <property type="match status" value="1"/>
</dbReference>
<feature type="transmembrane region" description="Helical" evidence="4">
    <location>
        <begin position="163"/>
        <end position="186"/>
    </location>
</feature>
<dbReference type="InterPro" id="IPR033379">
    <property type="entry name" value="Acid_Pase_AS"/>
</dbReference>
<dbReference type="Proteomes" id="UP000746612">
    <property type="component" value="Unassembled WGS sequence"/>
</dbReference>
<keyword evidence="4" id="KW-1133">Transmembrane helix</keyword>
<dbReference type="EMBL" id="CAAKMV010000111">
    <property type="protein sequence ID" value="VIO55333.1"/>
    <property type="molecule type" value="Genomic_DNA"/>
</dbReference>
<dbReference type="InterPro" id="IPR000560">
    <property type="entry name" value="His_Pase_clade-2"/>
</dbReference>
<dbReference type="PANTHER" id="PTHR20963:SF43">
    <property type="entry name" value="PUTATIVE (AFU_ORTHOLOGUE AFUA_7G01240)-RELATED"/>
    <property type="match status" value="1"/>
</dbReference>
<protein>
    <recommendedName>
        <fullName evidence="2">3-phytase</fullName>
        <ecNumber evidence="2">3.1.3.8</ecNumber>
    </recommendedName>
</protein>
<organism evidence="6">
    <name type="scientific">Gibberella zeae</name>
    <name type="common">Wheat head blight fungus</name>
    <name type="synonym">Fusarium graminearum</name>
    <dbReference type="NCBI Taxonomy" id="5518"/>
    <lineage>
        <taxon>Eukaryota</taxon>
        <taxon>Fungi</taxon>
        <taxon>Dikarya</taxon>
        <taxon>Ascomycota</taxon>
        <taxon>Pezizomycotina</taxon>
        <taxon>Sordariomycetes</taxon>
        <taxon>Hypocreomycetidae</taxon>
        <taxon>Hypocreales</taxon>
        <taxon>Nectriaceae</taxon>
        <taxon>Fusarium</taxon>
    </lineage>
</organism>
<dbReference type="GO" id="GO:0016158">
    <property type="term" value="F:inositol hexakisphosphate 3-phosphatase activity"/>
    <property type="evidence" value="ECO:0007669"/>
    <property type="project" value="UniProtKB-EC"/>
</dbReference>
<keyword evidence="4" id="KW-0472">Membrane</keyword>
<dbReference type="InterPro" id="IPR029033">
    <property type="entry name" value="His_PPase_superfam"/>
</dbReference>
<accession>A0A4E9E6P4</accession>
<proteinExistence type="inferred from homology"/>
<evidence type="ECO:0000256" key="3">
    <source>
        <dbReference type="ARBA" id="ARBA00022801"/>
    </source>
</evidence>
<sequence>MAVKTEAKVKVMADDEATRRFMMIQGRVARPLPNIPRLRHGRHFLLSSNELPSPEQLQTIICGFHTHGKMKIETIMYQNDEAMSMCTQCVLSSVRLTGSNAWQLRLIMAAASGLLKGKAGSGSAGYQPVYQDEGGDGHDEGHPTPHVQPIAPRGPMRTYRNMVIVLSGLVVILMAMNLYLSLPLAFSSGSGSGSCPGDPHRVPQYFQTSPNLWPGVTETGKPAFMAQTHVFEPTATFVPNDPLQTSIPIEGMKEGNRSIFQMMGYLSPYSPSTGFGVDEYPIPPGAEIVQVQMLSRHGARYPTPGANVATLGERIANASASLKTSGALEFLNNWKYELGKAILVPRGRQELFDSGILHSYMYGSLYNPQSKLIVRTTTQDRMLKSAENWMAGFFGLECRTNNATIEVIIEAPGFNNSLAGSLNCPNADKADYVTPVAAWYEIYLKDATARFNNVTEGFTWTAADVWAAQNMCPYETVAYGFSRFCDLFTYEEWEHFGYSIDLGFSSGAGFQSPIGRATGLGYQQEVMARLKNHTLGYSGSQINTTLDGMTETFPLNQSLYFDFSHDTNIISILTAFGFRQFAEDLPTDKYPGDHEFVVSKITPFGARLDIEIIKAPQPISPNREDYQEGKETKYVHFVLNQRTVPLGKSFPECDVNRKDGWCELDTFIEVQDKMAEKAQFDYACFGDYTSPPYGKVTDGVPPS</sequence>
<dbReference type="Pfam" id="PF00328">
    <property type="entry name" value="His_Phos_2"/>
    <property type="match status" value="1"/>
</dbReference>
<evidence type="ECO:0000313" key="6">
    <source>
        <dbReference type="EMBL" id="VIO55333.1"/>
    </source>
</evidence>
<dbReference type="EC" id="3.1.3.8" evidence="2"/>
<reference evidence="5" key="2">
    <citation type="submission" date="2021-03" db="EMBL/GenBank/DDBJ databases">
        <authorList>
            <person name="Alouane T."/>
            <person name="Langin T."/>
            <person name="Bonhomme L."/>
        </authorList>
    </citation>
    <scope>NUCLEOTIDE SEQUENCE</scope>
    <source>
        <strain evidence="5">MDC_Fg202</strain>
    </source>
</reference>
<evidence type="ECO:0000256" key="2">
    <source>
        <dbReference type="ARBA" id="ARBA00012632"/>
    </source>
</evidence>
<keyword evidence="4" id="KW-0812">Transmembrane</keyword>
<dbReference type="Gene3D" id="3.40.50.1240">
    <property type="entry name" value="Phosphoglycerate mutase-like"/>
    <property type="match status" value="1"/>
</dbReference>
<reference evidence="6" key="1">
    <citation type="submission" date="2019-04" db="EMBL/GenBank/DDBJ databases">
        <authorList>
            <person name="Melise S."/>
            <person name="Noan J."/>
            <person name="Okalmin O."/>
        </authorList>
    </citation>
    <scope>NUCLEOTIDE SEQUENCE</scope>
    <source>
        <strain evidence="6">FN9</strain>
    </source>
</reference>
<evidence type="ECO:0000256" key="1">
    <source>
        <dbReference type="ARBA" id="ARBA00005375"/>
    </source>
</evidence>
<dbReference type="AlphaFoldDB" id="A0A4E9E6P4"/>
<evidence type="ECO:0000256" key="4">
    <source>
        <dbReference type="SAM" id="Phobius"/>
    </source>
</evidence>
<evidence type="ECO:0000313" key="5">
    <source>
        <dbReference type="EMBL" id="CAG1997814.1"/>
    </source>
</evidence>
<dbReference type="GO" id="GO:0003993">
    <property type="term" value="F:acid phosphatase activity"/>
    <property type="evidence" value="ECO:0007669"/>
    <property type="project" value="TreeGrafter"/>
</dbReference>
<comment type="similarity">
    <text evidence="1">Belongs to the histidine acid phosphatase family.</text>
</comment>